<dbReference type="GeneID" id="300576651"/>
<evidence type="ECO:0000313" key="2">
    <source>
        <dbReference type="EMBL" id="TFB03376.1"/>
    </source>
</evidence>
<dbReference type="Proteomes" id="UP001642720">
    <property type="component" value="Unassembled WGS sequence"/>
</dbReference>
<evidence type="ECO:0000313" key="3">
    <source>
        <dbReference type="Proteomes" id="UP001642720"/>
    </source>
</evidence>
<reference evidence="2 3" key="1">
    <citation type="submission" date="2018-01" db="EMBL/GenBank/DDBJ databases">
        <title>Genome characterization of the sugarcane-associated fungus Trichoderma ghanense CCMA-1212 and their application in lignocelulose bioconversion.</title>
        <authorList>
            <person name="Steindorff A.S."/>
            <person name="Mendes T.D."/>
            <person name="Vilela E.S.D."/>
            <person name="Rodrigues D.S."/>
            <person name="Formighieri E.F."/>
            <person name="Melo I.S."/>
            <person name="Favaro L.C.L."/>
        </authorList>
    </citation>
    <scope>NUCLEOTIDE SEQUENCE [LARGE SCALE GENOMIC DNA]</scope>
    <source>
        <strain evidence="2 3">CCMA-1212</strain>
    </source>
</reference>
<accession>A0ABY2H5H1</accession>
<feature type="region of interest" description="Disordered" evidence="1">
    <location>
        <begin position="55"/>
        <end position="80"/>
    </location>
</feature>
<name>A0ABY2H5H1_9HYPO</name>
<dbReference type="RefSeq" id="XP_073559577.1">
    <property type="nucleotide sequence ID" value="XM_073702201.1"/>
</dbReference>
<organism evidence="2 3">
    <name type="scientific">Trichoderma ghanense</name>
    <dbReference type="NCBI Taxonomy" id="65468"/>
    <lineage>
        <taxon>Eukaryota</taxon>
        <taxon>Fungi</taxon>
        <taxon>Dikarya</taxon>
        <taxon>Ascomycota</taxon>
        <taxon>Pezizomycotina</taxon>
        <taxon>Sordariomycetes</taxon>
        <taxon>Hypocreomycetidae</taxon>
        <taxon>Hypocreales</taxon>
        <taxon>Hypocreaceae</taxon>
        <taxon>Trichoderma</taxon>
    </lineage>
</organism>
<evidence type="ECO:0000256" key="1">
    <source>
        <dbReference type="SAM" id="MobiDB-lite"/>
    </source>
</evidence>
<comment type="caution">
    <text evidence="2">The sequence shown here is derived from an EMBL/GenBank/DDBJ whole genome shotgun (WGS) entry which is preliminary data.</text>
</comment>
<proteinExistence type="predicted"/>
<keyword evidence="3" id="KW-1185">Reference proteome</keyword>
<dbReference type="EMBL" id="PPTA01000005">
    <property type="protein sequence ID" value="TFB03376.1"/>
    <property type="molecule type" value="Genomic_DNA"/>
</dbReference>
<feature type="compositionally biased region" description="Basic and acidic residues" evidence="1">
    <location>
        <begin position="67"/>
        <end position="80"/>
    </location>
</feature>
<gene>
    <name evidence="2" type="ORF">CCMA1212_004918</name>
</gene>
<sequence>MTFKARRQIRSLILNTVFPQYGARYAYQPCPCLLEAKAPGRSVALERRRSSSTRTLQLSASVAMTEDPNRPKLDCSIHDA</sequence>
<protein>
    <submittedName>
        <fullName evidence="2">Uncharacterized protein</fullName>
    </submittedName>
</protein>